<dbReference type="Pfam" id="PF25583">
    <property type="entry name" value="WCX"/>
    <property type="match status" value="1"/>
</dbReference>
<dbReference type="Proteomes" id="UP001499988">
    <property type="component" value="Unassembled WGS sequence"/>
</dbReference>
<dbReference type="PROSITE" id="PS52050">
    <property type="entry name" value="WYL"/>
    <property type="match status" value="1"/>
</dbReference>
<feature type="domain" description="WCX" evidence="2">
    <location>
        <begin position="244"/>
        <end position="314"/>
    </location>
</feature>
<evidence type="ECO:0000259" key="1">
    <source>
        <dbReference type="Pfam" id="PF13280"/>
    </source>
</evidence>
<dbReference type="PANTHER" id="PTHR34580">
    <property type="match status" value="1"/>
</dbReference>
<feature type="domain" description="WYL" evidence="1">
    <location>
        <begin position="143"/>
        <end position="209"/>
    </location>
</feature>
<accession>A0ABP9FIR9</accession>
<dbReference type="EMBL" id="BAABJZ010000107">
    <property type="protein sequence ID" value="GAA4903355.1"/>
    <property type="molecule type" value="Genomic_DNA"/>
</dbReference>
<comment type="caution">
    <text evidence="3">The sequence shown here is derived from an EMBL/GenBank/DDBJ whole genome shotgun (WGS) entry which is preliminary data.</text>
</comment>
<dbReference type="InterPro" id="IPR057727">
    <property type="entry name" value="WCX_dom"/>
</dbReference>
<dbReference type="InterPro" id="IPR026881">
    <property type="entry name" value="WYL_dom"/>
</dbReference>
<dbReference type="InterPro" id="IPR051534">
    <property type="entry name" value="CBASS_pafABC_assoc_protein"/>
</dbReference>
<organism evidence="3 4">
    <name type="scientific">Ferrimonas pelagia</name>
    <dbReference type="NCBI Taxonomy" id="1177826"/>
    <lineage>
        <taxon>Bacteria</taxon>
        <taxon>Pseudomonadati</taxon>
        <taxon>Pseudomonadota</taxon>
        <taxon>Gammaproteobacteria</taxon>
        <taxon>Alteromonadales</taxon>
        <taxon>Ferrimonadaceae</taxon>
        <taxon>Ferrimonas</taxon>
    </lineage>
</organism>
<proteinExistence type="predicted"/>
<gene>
    <name evidence="3" type="ORF">GCM10023333_41900</name>
</gene>
<dbReference type="Pfam" id="PF13280">
    <property type="entry name" value="WYL"/>
    <property type="match status" value="1"/>
</dbReference>
<evidence type="ECO:0000313" key="3">
    <source>
        <dbReference type="EMBL" id="GAA4903355.1"/>
    </source>
</evidence>
<evidence type="ECO:0000259" key="2">
    <source>
        <dbReference type="Pfam" id="PF25583"/>
    </source>
</evidence>
<evidence type="ECO:0000313" key="4">
    <source>
        <dbReference type="Proteomes" id="UP001499988"/>
    </source>
</evidence>
<sequence>MAILEMLPPHPRKISTTDLLRKLMIEGFNTSLRTVQRDLKDLTDSYPLICDDENPAGWSVEPTARRKLPDMDGDNALAFAQLEQHLLTALPPSSRKKLEPYFRHAQQTLTQPHNQSRAAWQSKIRFVRKTVLCLPAQAKPLVMETLYQALYNDTVVEIGYHKANEFHRYDRRIHPCGVVFSETEAFLIGRFEHQQECQAIRLHHIESARDTLIPAQPPHGFDLDAWLAAHQLQPSPTPSEAIILHFEPKIGIALLDTKLTEEQRLECHDDRVELYASVAINEDLIRWIMSFGAAARVIQPLSLRQTLLERLQAAVRSYQQPTVAQALPTSSATQAPTLRRVIG</sequence>
<keyword evidence="4" id="KW-1185">Reference proteome</keyword>
<name>A0ABP9FIR9_9GAMM</name>
<reference evidence="4" key="1">
    <citation type="journal article" date="2019" name="Int. J. Syst. Evol. Microbiol.">
        <title>The Global Catalogue of Microorganisms (GCM) 10K type strain sequencing project: providing services to taxonomists for standard genome sequencing and annotation.</title>
        <authorList>
            <consortium name="The Broad Institute Genomics Platform"/>
            <consortium name="The Broad Institute Genome Sequencing Center for Infectious Disease"/>
            <person name="Wu L."/>
            <person name="Ma J."/>
        </authorList>
    </citation>
    <scope>NUCLEOTIDE SEQUENCE [LARGE SCALE GENOMIC DNA]</scope>
    <source>
        <strain evidence="4">JCM 18401</strain>
    </source>
</reference>
<dbReference type="PANTHER" id="PTHR34580:SF1">
    <property type="entry name" value="PROTEIN PAFC"/>
    <property type="match status" value="1"/>
</dbReference>
<protein>
    <submittedName>
        <fullName evidence="3">WYL domain-containing protein</fullName>
    </submittedName>
</protein>